<protein>
    <submittedName>
        <fullName evidence="3">Alpha-L-glutamate ligase</fullName>
    </submittedName>
</protein>
<evidence type="ECO:0000259" key="2">
    <source>
        <dbReference type="PROSITE" id="PS50975"/>
    </source>
</evidence>
<accession>A0ABS0LKE0</accession>
<dbReference type="GO" id="GO:0016874">
    <property type="term" value="F:ligase activity"/>
    <property type="evidence" value="ECO:0007669"/>
    <property type="project" value="UniProtKB-KW"/>
</dbReference>
<dbReference type="SUPFAM" id="SSF56059">
    <property type="entry name" value="Glutathione synthetase ATP-binding domain-like"/>
    <property type="match status" value="1"/>
</dbReference>
<reference evidence="3 4" key="1">
    <citation type="submission" date="2020-07" db="EMBL/GenBank/DDBJ databases">
        <title>Facklamia lactis sp. nov., isolated from raw milk.</title>
        <authorList>
            <person name="Doll E.V."/>
            <person name="Huptas C."/>
            <person name="Staib L."/>
            <person name="Wenning M."/>
            <person name="Scherer S."/>
        </authorList>
    </citation>
    <scope>NUCLEOTIDE SEQUENCE [LARGE SCALE GENOMIC DNA]</scope>
    <source>
        <strain evidence="3 4">DSM 104272</strain>
    </source>
</reference>
<dbReference type="EMBL" id="JACCEL010000019">
    <property type="protein sequence ID" value="MBG9978750.1"/>
    <property type="molecule type" value="Genomic_DNA"/>
</dbReference>
<evidence type="ECO:0000313" key="3">
    <source>
        <dbReference type="EMBL" id="MBG9978750.1"/>
    </source>
</evidence>
<evidence type="ECO:0000313" key="4">
    <source>
        <dbReference type="Proteomes" id="UP000823401"/>
    </source>
</evidence>
<comment type="caution">
    <text evidence="3">The sequence shown here is derived from an EMBL/GenBank/DDBJ whole genome shotgun (WGS) entry which is preliminary data.</text>
</comment>
<dbReference type="RefSeq" id="WP_197104808.1">
    <property type="nucleotide sequence ID" value="NZ_JACCEL010000019.1"/>
</dbReference>
<dbReference type="PANTHER" id="PTHR21621:SF0">
    <property type="entry name" value="BETA-CITRYLGLUTAMATE SYNTHASE B-RELATED"/>
    <property type="match status" value="1"/>
</dbReference>
<dbReference type="Pfam" id="PF08443">
    <property type="entry name" value="RimK"/>
    <property type="match status" value="1"/>
</dbReference>
<dbReference type="Gene3D" id="3.30.470.20">
    <property type="entry name" value="ATP-grasp fold, B domain"/>
    <property type="match status" value="1"/>
</dbReference>
<dbReference type="PANTHER" id="PTHR21621">
    <property type="entry name" value="RIBOSOMAL PROTEIN S6 MODIFICATION PROTEIN"/>
    <property type="match status" value="1"/>
</dbReference>
<dbReference type="PROSITE" id="PS50975">
    <property type="entry name" value="ATP_GRASP"/>
    <property type="match status" value="1"/>
</dbReference>
<sequence>MSESKVYIIHENWEWTEHLVKWLNEKQIPYEDWNLTSGVLNLSEEPPKGIFYNRMSASSHTRGHRYSPEYTDQVIKWLEFHGRTVVNGSDAIELEISKVKQYLSLEKAGIKTPKTVAVLGRENLVDAADQLNIYPLITKHNRAGKGLGVQLFNNKEELKAYVDGPLFEPSVDGITLLQQYIQSTDGRIHRSEFINQKFLYTVSIDSSDGFKLCPADECVIGEQSEVLETSSKFKIIDPLPEERQKAYEFFLRKSNINVAAIEWVQNIEGDIFVYDVNTNTNYNSSAEEAVNVFAHEHLATYLGELLEEEFSLVTVK</sequence>
<feature type="domain" description="ATP-grasp" evidence="2">
    <location>
        <begin position="102"/>
        <end position="303"/>
    </location>
</feature>
<gene>
    <name evidence="3" type="ORF">HYQ42_08095</name>
</gene>
<evidence type="ECO:0000256" key="1">
    <source>
        <dbReference type="PROSITE-ProRule" id="PRU00409"/>
    </source>
</evidence>
<keyword evidence="3" id="KW-0436">Ligase</keyword>
<keyword evidence="4" id="KW-1185">Reference proteome</keyword>
<organism evidence="3 4">
    <name type="scientific">Ruoffia tabacinasalis</name>
    <dbReference type="NCBI Taxonomy" id="87458"/>
    <lineage>
        <taxon>Bacteria</taxon>
        <taxon>Bacillati</taxon>
        <taxon>Bacillota</taxon>
        <taxon>Bacilli</taxon>
        <taxon>Lactobacillales</taxon>
        <taxon>Aerococcaceae</taxon>
        <taxon>Ruoffia</taxon>
    </lineage>
</organism>
<proteinExistence type="predicted"/>
<keyword evidence="1" id="KW-0547">Nucleotide-binding</keyword>
<dbReference type="InterPro" id="IPR011761">
    <property type="entry name" value="ATP-grasp"/>
</dbReference>
<name>A0ABS0LKE0_9LACT</name>
<dbReference type="Proteomes" id="UP000823401">
    <property type="component" value="Unassembled WGS sequence"/>
</dbReference>
<dbReference type="InterPro" id="IPR013651">
    <property type="entry name" value="ATP-grasp_RimK-type"/>
</dbReference>
<keyword evidence="1" id="KW-0067">ATP-binding</keyword>